<protein>
    <recommendedName>
        <fullName evidence="4">Lipoprotein</fullName>
    </recommendedName>
</protein>
<accession>E6W6V1</accession>
<sequence>MRRPLLILSAAFIAASMALSGCAKMVSPYPTEPRCRADVEGNCLDAHNAWEVSRERSRTR</sequence>
<evidence type="ECO:0000313" key="3">
    <source>
        <dbReference type="Proteomes" id="UP000002572"/>
    </source>
</evidence>
<proteinExistence type="predicted"/>
<dbReference type="EMBL" id="CP002432">
    <property type="protein sequence ID" value="ADU66194.1"/>
    <property type="molecule type" value="Genomic_DNA"/>
</dbReference>
<dbReference type="Proteomes" id="UP000002572">
    <property type="component" value="Chromosome"/>
</dbReference>
<dbReference type="STRING" id="653733.Selin_1460"/>
<dbReference type="AlphaFoldDB" id="E6W6V1"/>
<dbReference type="InParanoid" id="E6W6V1"/>
<evidence type="ECO:0000256" key="1">
    <source>
        <dbReference type="SAM" id="SignalP"/>
    </source>
</evidence>
<organism evidence="2 3">
    <name type="scientific">Desulfurispirillum indicum (strain ATCC BAA-1389 / DSM 22839 / S5)</name>
    <dbReference type="NCBI Taxonomy" id="653733"/>
    <lineage>
        <taxon>Bacteria</taxon>
        <taxon>Pseudomonadati</taxon>
        <taxon>Chrysiogenota</taxon>
        <taxon>Chrysiogenia</taxon>
        <taxon>Chrysiogenales</taxon>
        <taxon>Chrysiogenaceae</taxon>
        <taxon>Desulfurispirillum</taxon>
    </lineage>
</organism>
<dbReference type="HOGENOM" id="CLU_2933844_0_0_0"/>
<reference evidence="2 3" key="1">
    <citation type="submission" date="2010-12" db="EMBL/GenBank/DDBJ databases">
        <title>Complete sequence of Desulfurispirillum indicum S5.</title>
        <authorList>
            <consortium name="US DOE Joint Genome Institute"/>
            <person name="Lucas S."/>
            <person name="Copeland A."/>
            <person name="Lapidus A."/>
            <person name="Cheng J.-F."/>
            <person name="Goodwin L."/>
            <person name="Pitluck S."/>
            <person name="Chertkov O."/>
            <person name="Held B."/>
            <person name="Detter J.C."/>
            <person name="Han C."/>
            <person name="Tapia R."/>
            <person name="Land M."/>
            <person name="Hauser L."/>
            <person name="Kyrpides N."/>
            <person name="Ivanova N."/>
            <person name="Mikhailova N."/>
            <person name="Haggblom M."/>
            <person name="Rauschenbach I."/>
            <person name="Bini E."/>
            <person name="Woyke T."/>
        </authorList>
    </citation>
    <scope>NUCLEOTIDE SEQUENCE [LARGE SCALE GENOMIC DNA]</scope>
    <source>
        <strain evidence="3">ATCC BAA-1389 / DSM 22839 / S5</strain>
    </source>
</reference>
<feature type="chain" id="PRO_5003213997" description="Lipoprotein" evidence="1">
    <location>
        <begin position="24"/>
        <end position="60"/>
    </location>
</feature>
<keyword evidence="1" id="KW-0732">Signal</keyword>
<keyword evidence="3" id="KW-1185">Reference proteome</keyword>
<name>E6W6V1_DESIS</name>
<dbReference type="KEGG" id="din:Selin_1460"/>
<evidence type="ECO:0000313" key="2">
    <source>
        <dbReference type="EMBL" id="ADU66194.1"/>
    </source>
</evidence>
<evidence type="ECO:0008006" key="4">
    <source>
        <dbReference type="Google" id="ProtNLM"/>
    </source>
</evidence>
<dbReference type="PROSITE" id="PS51257">
    <property type="entry name" value="PROKAR_LIPOPROTEIN"/>
    <property type="match status" value="1"/>
</dbReference>
<feature type="signal peptide" evidence="1">
    <location>
        <begin position="1"/>
        <end position="23"/>
    </location>
</feature>
<gene>
    <name evidence="2" type="ordered locus">Selin_1460</name>
</gene>